<evidence type="ECO:0000313" key="1">
    <source>
        <dbReference type="EMBL" id="VDL88342.1"/>
    </source>
</evidence>
<proteinExistence type="predicted"/>
<accession>A0A183SCK8</accession>
<evidence type="ECO:0000313" key="3">
    <source>
        <dbReference type="WBParaSite" id="SSLN_0000202401-mRNA-1"/>
    </source>
</evidence>
<dbReference type="InterPro" id="IPR036186">
    <property type="entry name" value="Serpin_sf"/>
</dbReference>
<dbReference type="Proteomes" id="UP000275846">
    <property type="component" value="Unassembled WGS sequence"/>
</dbReference>
<dbReference type="WBParaSite" id="SSLN_0000202401-mRNA-1">
    <property type="protein sequence ID" value="SSLN_0000202401-mRNA-1"/>
    <property type="gene ID" value="SSLN_0000202401"/>
</dbReference>
<name>A0A183SCK8_SCHSO</name>
<evidence type="ECO:0000313" key="2">
    <source>
        <dbReference type="Proteomes" id="UP000275846"/>
    </source>
</evidence>
<reference evidence="3" key="1">
    <citation type="submission" date="2016-06" db="UniProtKB">
        <authorList>
            <consortium name="WormBaseParasite"/>
        </authorList>
    </citation>
    <scope>IDENTIFICATION</scope>
</reference>
<dbReference type="Gene3D" id="2.30.39.10">
    <property type="entry name" value="Alpha-1-antitrypsin, domain 1"/>
    <property type="match status" value="1"/>
</dbReference>
<gene>
    <name evidence="1" type="ORF">SSLN_LOCUS1957</name>
</gene>
<keyword evidence="2" id="KW-1185">Reference proteome</keyword>
<protein>
    <submittedName>
        <fullName evidence="3">SERPIN domain-containing protein</fullName>
    </submittedName>
</protein>
<organism evidence="3">
    <name type="scientific">Schistocephalus solidus</name>
    <name type="common">Tapeworm</name>
    <dbReference type="NCBI Taxonomy" id="70667"/>
    <lineage>
        <taxon>Eukaryota</taxon>
        <taxon>Metazoa</taxon>
        <taxon>Spiralia</taxon>
        <taxon>Lophotrochozoa</taxon>
        <taxon>Platyhelminthes</taxon>
        <taxon>Cestoda</taxon>
        <taxon>Eucestoda</taxon>
        <taxon>Diphyllobothriidea</taxon>
        <taxon>Diphyllobothriidae</taxon>
        <taxon>Schistocephalus</taxon>
    </lineage>
</organism>
<reference evidence="1 2" key="2">
    <citation type="submission" date="2018-11" db="EMBL/GenBank/DDBJ databases">
        <authorList>
            <consortium name="Pathogen Informatics"/>
        </authorList>
    </citation>
    <scope>NUCLEOTIDE SEQUENCE [LARGE SCALE GENOMIC DNA]</scope>
    <source>
        <strain evidence="1 2">NST_G2</strain>
    </source>
</reference>
<dbReference type="AlphaFoldDB" id="A0A183SCK8"/>
<dbReference type="InterPro" id="IPR042185">
    <property type="entry name" value="Serpin_sf_2"/>
</dbReference>
<dbReference type="SUPFAM" id="SSF56574">
    <property type="entry name" value="Serpins"/>
    <property type="match status" value="1"/>
</dbReference>
<dbReference type="EMBL" id="UYSU01010923">
    <property type="protein sequence ID" value="VDL88342.1"/>
    <property type="molecule type" value="Genomic_DNA"/>
</dbReference>
<dbReference type="OrthoDB" id="671595at2759"/>
<sequence>MGFVIECYRPPQWVDFKVTHPFVVAIADDQGTPLFLGHVSEPK</sequence>